<keyword evidence="3" id="KW-1185">Reference proteome</keyword>
<feature type="transmembrane region" description="Helical" evidence="1">
    <location>
        <begin position="477"/>
        <end position="499"/>
    </location>
</feature>
<keyword evidence="1" id="KW-0472">Membrane</keyword>
<evidence type="ECO:0000313" key="2">
    <source>
        <dbReference type="EMBL" id="KAJ4454788.1"/>
    </source>
</evidence>
<dbReference type="PANTHER" id="PTHR21274:SF0">
    <property type="entry name" value="MECKELIN"/>
    <property type="match status" value="1"/>
</dbReference>
<accession>A0ABQ8U9T5</accession>
<dbReference type="Pfam" id="PF09773">
    <property type="entry name" value="Meckelin"/>
    <property type="match status" value="2"/>
</dbReference>
<comment type="caution">
    <text evidence="2">The sequence shown here is derived from an EMBL/GenBank/DDBJ whole genome shotgun (WGS) entry which is preliminary data.</text>
</comment>
<evidence type="ECO:0000256" key="1">
    <source>
        <dbReference type="SAM" id="Phobius"/>
    </source>
</evidence>
<dbReference type="PANTHER" id="PTHR21274">
    <property type="entry name" value="MECKELIN"/>
    <property type="match status" value="1"/>
</dbReference>
<organism evidence="2 3">
    <name type="scientific">Paratrimastix pyriformis</name>
    <dbReference type="NCBI Taxonomy" id="342808"/>
    <lineage>
        <taxon>Eukaryota</taxon>
        <taxon>Metamonada</taxon>
        <taxon>Preaxostyla</taxon>
        <taxon>Paratrimastigidae</taxon>
        <taxon>Paratrimastix</taxon>
    </lineage>
</organism>
<feature type="transmembrane region" description="Helical" evidence="1">
    <location>
        <begin position="35"/>
        <end position="55"/>
    </location>
</feature>
<protein>
    <submittedName>
        <fullName evidence="2">Transmembrane protein 67</fullName>
    </submittedName>
</protein>
<reference evidence="2" key="1">
    <citation type="journal article" date="2022" name="bioRxiv">
        <title>Genomics of Preaxostyla Flagellates Illuminates Evolutionary Transitions and the Path Towards Mitochondrial Loss.</title>
        <authorList>
            <person name="Novak L.V.F."/>
            <person name="Treitli S.C."/>
            <person name="Pyrih J."/>
            <person name="Halakuc P."/>
            <person name="Pipaliya S.V."/>
            <person name="Vacek V."/>
            <person name="Brzon O."/>
            <person name="Soukal P."/>
            <person name="Eme L."/>
            <person name="Dacks J.B."/>
            <person name="Karnkowska A."/>
            <person name="Elias M."/>
            <person name="Hampl V."/>
        </authorList>
    </citation>
    <scope>NUCLEOTIDE SEQUENCE</scope>
    <source>
        <strain evidence="2">RCP-MX</strain>
    </source>
</reference>
<dbReference type="InterPro" id="IPR019170">
    <property type="entry name" value="Meckelin"/>
</dbReference>
<proteinExistence type="predicted"/>
<dbReference type="EMBL" id="JAPMOS010000134">
    <property type="protein sequence ID" value="KAJ4454788.1"/>
    <property type="molecule type" value="Genomic_DNA"/>
</dbReference>
<evidence type="ECO:0000313" key="3">
    <source>
        <dbReference type="Proteomes" id="UP001141327"/>
    </source>
</evidence>
<name>A0ABQ8U9T5_9EUKA</name>
<gene>
    <name evidence="2" type="ORF">PAPYR_10436</name>
</gene>
<keyword evidence="1 2" id="KW-0812">Transmembrane</keyword>
<sequence>MGLAQESLIPHMFFFFKMEGQVFVMPPLGSDLSHFYIIIGLATGCKFFSLLYSLVTQSRCDMFFIDWEQSRGIVQEAGVAKPAPVCVWRRIAVTKKWCDLQTLRATNYNLTYFLFALFLIGAKFQNFADTGTAHHQFHVVVPFIHFAIRGASTRNSHPSGPKYMRNLDHLDSRLSNRSPIHDGHPHPAFDPRPHPINPSTDHKIADLTSIHGLPTFNRTQSLDRRGSGRLYTRVTWQPKIADLTSWGGGYHPMLRFGLMVLFYLVIYFVEWAVVRLWWFLRADPCKDFAELLSLENISFLILESPYTGYYIHGHSPQPHVDTDMRDLLQQLASEEASKVSARALVPSVDCCTFQLYITPDIRADYDSKYSAFLPATYRRMLPTRAADKKFDSTLVDGHECVTRFLSTWIQNLQTQNRVEIQDTNFIWRALNFPPDMVQLKKPIFIKDPGCSFRGVLLYGLELEIILFELLCYTCLDIWFNSTTLSTFLTWGLCYLISWFRGWLGRANILTKTLTDHRFII</sequence>
<dbReference type="Proteomes" id="UP001141327">
    <property type="component" value="Unassembled WGS sequence"/>
</dbReference>
<keyword evidence="1" id="KW-1133">Transmembrane helix</keyword>
<feature type="transmembrane region" description="Helical" evidence="1">
    <location>
        <begin position="260"/>
        <end position="280"/>
    </location>
</feature>